<reference evidence="1 2" key="1">
    <citation type="submission" date="2018-08" db="EMBL/GenBank/DDBJ databases">
        <title>Recombination of ecologically and evolutionarily significant loci maintains genetic cohesion in the Pseudomonas syringae species complex.</title>
        <authorList>
            <person name="Dillon M."/>
            <person name="Thakur S."/>
            <person name="Almeida R.N.D."/>
            <person name="Weir B.S."/>
            <person name="Guttman D.S."/>
        </authorList>
    </citation>
    <scope>NUCLEOTIDE SEQUENCE [LARGE SCALE GENOMIC DNA]</scope>
    <source>
        <strain evidence="1 2">ICMP 6941</strain>
    </source>
</reference>
<sequence length="251" mass="29321">MSSSKEWYFAVENQNMRKWMSETYGVSEDIEEDTPEWEEMAEAYQNMIDGEDYEAEMQWFAEHPYHEIYDSYTIKMHQLQNMLSSDSDSYLDQMKHQMMYSHAVTLFEAMVGDIIKASVKTFPHMMERLTQGCANIETEKYTLKDIIKHNGVEGIAMLKLNDLTFHNIRIVEQYVNILSEGKLNSSHKSDMFKITSMRHDFVHRNGATKDGDYHKINGKAVDSTIEKILRYSVDVYKAISDAAEKRNDAKF</sequence>
<evidence type="ECO:0000313" key="2">
    <source>
        <dbReference type="Proteomes" id="UP000276194"/>
    </source>
</evidence>
<dbReference type="RefSeq" id="WP_122323246.1">
    <property type="nucleotide sequence ID" value="NZ_RBTD01000455.1"/>
</dbReference>
<protein>
    <recommendedName>
        <fullName evidence="3">RiboL-PSP-HEPN domain-containing protein</fullName>
    </recommendedName>
</protein>
<proteinExistence type="predicted"/>
<evidence type="ECO:0000313" key="1">
    <source>
        <dbReference type="EMBL" id="RMT12402.1"/>
    </source>
</evidence>
<evidence type="ECO:0008006" key="3">
    <source>
        <dbReference type="Google" id="ProtNLM"/>
    </source>
</evidence>
<name>A0A3M5IN99_PSEA0</name>
<comment type="caution">
    <text evidence="1">The sequence shown here is derived from an EMBL/GenBank/DDBJ whole genome shotgun (WGS) entry which is preliminary data.</text>
</comment>
<gene>
    <name evidence="1" type="ORF">ALP52_00867</name>
</gene>
<dbReference type="Proteomes" id="UP000276194">
    <property type="component" value="Unassembled WGS sequence"/>
</dbReference>
<organism evidence="1 2">
    <name type="scientific">Pseudomonas amygdali pv. mori</name>
    <dbReference type="NCBI Taxonomy" id="34065"/>
    <lineage>
        <taxon>Bacteria</taxon>
        <taxon>Pseudomonadati</taxon>
        <taxon>Pseudomonadota</taxon>
        <taxon>Gammaproteobacteria</taxon>
        <taxon>Pseudomonadales</taxon>
        <taxon>Pseudomonadaceae</taxon>
        <taxon>Pseudomonas</taxon>
        <taxon>Pseudomonas amygdali</taxon>
    </lineage>
</organism>
<dbReference type="EMBL" id="RBTD01000455">
    <property type="protein sequence ID" value="RMT12402.1"/>
    <property type="molecule type" value="Genomic_DNA"/>
</dbReference>
<accession>A0A3M5IN99</accession>
<dbReference type="AlphaFoldDB" id="A0A3M5IN99"/>